<feature type="transmembrane region" description="Helical" evidence="6">
    <location>
        <begin position="81"/>
        <end position="105"/>
    </location>
</feature>
<evidence type="ECO:0000256" key="2">
    <source>
        <dbReference type="ARBA" id="ARBA00022475"/>
    </source>
</evidence>
<accession>A0A7C3EVD6</accession>
<dbReference type="EMBL" id="DSLG01000004">
    <property type="protein sequence ID" value="HEA87262.1"/>
    <property type="molecule type" value="Genomic_DNA"/>
</dbReference>
<protein>
    <submittedName>
        <fullName evidence="8">Flippase-like domain-containing protein</fullName>
    </submittedName>
</protein>
<keyword evidence="5 6" id="KW-0472">Membrane</keyword>
<evidence type="ECO:0000256" key="3">
    <source>
        <dbReference type="ARBA" id="ARBA00022692"/>
    </source>
</evidence>
<comment type="subcellular location">
    <subcellularLocation>
        <location evidence="1">Cell membrane</location>
        <topology evidence="1">Multi-pass membrane protein</topology>
    </subcellularLocation>
</comment>
<feature type="transmembrane region" description="Helical" evidence="6">
    <location>
        <begin position="125"/>
        <end position="144"/>
    </location>
</feature>
<gene>
    <name evidence="7" type="ORF">ENP94_04535</name>
    <name evidence="8" type="ORF">ENS16_05210</name>
</gene>
<dbReference type="Pfam" id="PF03706">
    <property type="entry name" value="LPG_synthase_TM"/>
    <property type="match status" value="1"/>
</dbReference>
<organism evidence="8">
    <name type="scientific">candidate division WOR-3 bacterium</name>
    <dbReference type="NCBI Taxonomy" id="2052148"/>
    <lineage>
        <taxon>Bacteria</taxon>
        <taxon>Bacteria division WOR-3</taxon>
    </lineage>
</organism>
<feature type="transmembrane region" description="Helical" evidence="6">
    <location>
        <begin position="304"/>
        <end position="328"/>
    </location>
</feature>
<feature type="transmembrane region" description="Helical" evidence="6">
    <location>
        <begin position="41"/>
        <end position="60"/>
    </location>
</feature>
<evidence type="ECO:0000256" key="5">
    <source>
        <dbReference type="ARBA" id="ARBA00023136"/>
    </source>
</evidence>
<comment type="caution">
    <text evidence="8">The sequence shown here is derived from an EMBL/GenBank/DDBJ whole genome shotgun (WGS) entry which is preliminary data.</text>
</comment>
<dbReference type="NCBIfam" id="TIGR00374">
    <property type="entry name" value="flippase-like domain"/>
    <property type="match status" value="1"/>
</dbReference>
<dbReference type="InterPro" id="IPR022791">
    <property type="entry name" value="L-PG_synthase/AglD"/>
</dbReference>
<sequence>MKHRFQNIIRFLVSFGLLGLLGYLFRHQLGASISTLQEADWRFLLLAGLIYLLFILISAWRWQVLLQAQRLYFTTWYLARVFTLGLFFCKLLPTSIGGDVMRIAYTTRPGMGPQAFSATLLDRLLGFQSLTFLAIIMGAVISLRQASALSLGAGRFTGFGVVLLLSAILLLLVAVTLLFFNDRVYLSVHHLLNSLGRKFAALVRLSGLVERTYQAVKNYRHQPWALVISFLSGIGVQAALSLAWFFTARAVGAGVPPVYYFIFIPVLNIVVNIPAIGGLGVREAAFVLFFTPPWLPNRLSPEQALSTALLFLALDLFFALIGGVLFAFMKRTPQSIKEGKKEE</sequence>
<feature type="transmembrane region" description="Helical" evidence="6">
    <location>
        <begin position="156"/>
        <end position="180"/>
    </location>
</feature>
<evidence type="ECO:0000256" key="1">
    <source>
        <dbReference type="ARBA" id="ARBA00004651"/>
    </source>
</evidence>
<evidence type="ECO:0000313" key="8">
    <source>
        <dbReference type="EMBL" id="HFJ54068.1"/>
    </source>
</evidence>
<evidence type="ECO:0000313" key="7">
    <source>
        <dbReference type="EMBL" id="HEA87262.1"/>
    </source>
</evidence>
<dbReference type="PANTHER" id="PTHR40277:SF1">
    <property type="entry name" value="BLL5419 PROTEIN"/>
    <property type="match status" value="1"/>
</dbReference>
<keyword evidence="4 6" id="KW-1133">Transmembrane helix</keyword>
<name>A0A7C3EVD6_UNCW3</name>
<reference evidence="8" key="1">
    <citation type="journal article" date="2020" name="mSystems">
        <title>Genome- and Community-Level Interaction Insights into Carbon Utilization and Element Cycling Functions of Hydrothermarchaeota in Hydrothermal Sediment.</title>
        <authorList>
            <person name="Zhou Z."/>
            <person name="Liu Y."/>
            <person name="Xu W."/>
            <person name="Pan J."/>
            <person name="Luo Z.H."/>
            <person name="Li M."/>
        </authorList>
    </citation>
    <scope>NUCLEOTIDE SEQUENCE [LARGE SCALE GENOMIC DNA]</scope>
    <source>
        <strain evidence="7">SpSt-265</strain>
        <strain evidence="8">SpSt-465</strain>
    </source>
</reference>
<dbReference type="EMBL" id="DSTU01000007">
    <property type="protein sequence ID" value="HFJ54068.1"/>
    <property type="molecule type" value="Genomic_DNA"/>
</dbReference>
<feature type="transmembrane region" description="Helical" evidence="6">
    <location>
        <begin position="7"/>
        <end position="25"/>
    </location>
</feature>
<keyword evidence="3 6" id="KW-0812">Transmembrane</keyword>
<evidence type="ECO:0000256" key="6">
    <source>
        <dbReference type="SAM" id="Phobius"/>
    </source>
</evidence>
<dbReference type="PANTHER" id="PTHR40277">
    <property type="entry name" value="BLL5419 PROTEIN"/>
    <property type="match status" value="1"/>
</dbReference>
<proteinExistence type="predicted"/>
<dbReference type="GO" id="GO:0005886">
    <property type="term" value="C:plasma membrane"/>
    <property type="evidence" value="ECO:0007669"/>
    <property type="project" value="UniProtKB-SubCell"/>
</dbReference>
<feature type="transmembrane region" description="Helical" evidence="6">
    <location>
        <begin position="224"/>
        <end position="246"/>
    </location>
</feature>
<keyword evidence="2" id="KW-1003">Cell membrane</keyword>
<evidence type="ECO:0000256" key="4">
    <source>
        <dbReference type="ARBA" id="ARBA00022989"/>
    </source>
</evidence>
<dbReference type="AlphaFoldDB" id="A0A7C3EVD6"/>
<feature type="transmembrane region" description="Helical" evidence="6">
    <location>
        <begin position="258"/>
        <end position="281"/>
    </location>
</feature>